<name>W7R3T0_9ALTE</name>
<comment type="caution">
    <text evidence="3">The sequence shown here is derived from an EMBL/GenBank/DDBJ whole genome shotgun (WGS) entry which is preliminary data.</text>
</comment>
<comment type="similarity">
    <text evidence="1">Belongs to the SufE family.</text>
</comment>
<dbReference type="eggNOG" id="COG2166">
    <property type="taxonomic scope" value="Bacteria"/>
</dbReference>
<evidence type="ECO:0000256" key="1">
    <source>
        <dbReference type="ARBA" id="ARBA00010282"/>
    </source>
</evidence>
<keyword evidence="3" id="KW-0456">Lyase</keyword>
<proteinExistence type="inferred from homology"/>
<gene>
    <name evidence="3" type="ORF">DS2_01175</name>
</gene>
<dbReference type="EMBL" id="ARZY01000001">
    <property type="protein sequence ID" value="EWH12290.1"/>
    <property type="molecule type" value="Genomic_DNA"/>
</dbReference>
<reference evidence="3 4" key="1">
    <citation type="journal article" date="2014" name="Genome Announc.">
        <title>Draft Genome Sequence of the Agar-Degrading Bacterium Catenovulum sp. Strain DS-2, Isolated from Intestines of Haliotis diversicolor.</title>
        <authorList>
            <person name="Shan D."/>
            <person name="Li X."/>
            <person name="Gu Z."/>
            <person name="Wei G."/>
            <person name="Gao Z."/>
            <person name="Shao Z."/>
        </authorList>
    </citation>
    <scope>NUCLEOTIDE SEQUENCE [LARGE SCALE GENOMIC DNA]</scope>
    <source>
        <strain evidence="3 4">DS-2</strain>
    </source>
</reference>
<dbReference type="Proteomes" id="UP000019276">
    <property type="component" value="Unassembled WGS sequence"/>
</dbReference>
<keyword evidence="4" id="KW-1185">Reference proteome</keyword>
<dbReference type="PANTHER" id="PTHR43597:SF5">
    <property type="entry name" value="SUFE-LIKE PROTEIN 2, CHLOROPLASTIC"/>
    <property type="match status" value="1"/>
</dbReference>
<dbReference type="SUPFAM" id="SSF82649">
    <property type="entry name" value="SufE/NifU"/>
    <property type="match status" value="1"/>
</dbReference>
<organism evidence="3 4">
    <name type="scientific">Catenovulum agarivorans DS-2</name>
    <dbReference type="NCBI Taxonomy" id="1328313"/>
    <lineage>
        <taxon>Bacteria</taxon>
        <taxon>Pseudomonadati</taxon>
        <taxon>Pseudomonadota</taxon>
        <taxon>Gammaproteobacteria</taxon>
        <taxon>Alteromonadales</taxon>
        <taxon>Alteromonadaceae</taxon>
        <taxon>Catenovulum</taxon>
    </lineage>
</organism>
<dbReference type="GO" id="GO:0016829">
    <property type="term" value="F:lyase activity"/>
    <property type="evidence" value="ECO:0007669"/>
    <property type="project" value="UniProtKB-KW"/>
</dbReference>
<dbReference type="InterPro" id="IPR003808">
    <property type="entry name" value="Fe-S_metab-assoc_dom"/>
</dbReference>
<dbReference type="Pfam" id="PF02657">
    <property type="entry name" value="SufE"/>
    <property type="match status" value="1"/>
</dbReference>
<feature type="domain" description="Fe-S metabolism associated" evidence="2">
    <location>
        <begin position="10"/>
        <end position="102"/>
    </location>
</feature>
<dbReference type="Gene3D" id="3.90.1010.10">
    <property type="match status" value="1"/>
</dbReference>
<evidence type="ECO:0000259" key="2">
    <source>
        <dbReference type="Pfam" id="PF02657"/>
    </source>
</evidence>
<protein>
    <submittedName>
        <fullName evidence="3">Selenocysteine lyase</fullName>
    </submittedName>
</protein>
<dbReference type="PANTHER" id="PTHR43597">
    <property type="entry name" value="SULFUR ACCEPTOR PROTEIN CSDE"/>
    <property type="match status" value="1"/>
</dbReference>
<evidence type="ECO:0000313" key="4">
    <source>
        <dbReference type="Proteomes" id="UP000019276"/>
    </source>
</evidence>
<dbReference type="STRING" id="1328313.DS2_01175"/>
<sequence length="106" mass="11795">MKLGTTDNLPFDEQDKQDHNLVAGCESSVWLTVKPPHLIANIRATSDSKIVRGLLVIILYELNQIGIDQFNLSDCLSKYKLANHLSESRTNGLSQVFQQIKANLAS</sequence>
<dbReference type="AlphaFoldDB" id="W7R3T0"/>
<evidence type="ECO:0000313" key="3">
    <source>
        <dbReference type="EMBL" id="EWH12290.1"/>
    </source>
</evidence>
<accession>W7R3T0</accession>